<sequence>MGSRAVQILHQCLLCVAVTIGAHTAFQQLARSPAVHVNKKRRESIPELCEPDHTVNSSTKFIHGSFFRKLSHIQPNKATLDDPLHPNPFTHPRTVETLKSVGIDPRKR</sequence>
<dbReference type="Proteomes" id="UP001497480">
    <property type="component" value="Unassembled WGS sequence"/>
</dbReference>
<accession>A0AAV1WZV1</accession>
<dbReference type="PANTHER" id="PTHR33919:SF9">
    <property type="entry name" value="RIBOSOME BIOGENESIS NEP1-LIKE PROTEIN"/>
    <property type="match status" value="1"/>
</dbReference>
<proteinExistence type="predicted"/>
<feature type="region of interest" description="Disordered" evidence="1">
    <location>
        <begin position="81"/>
        <end position="108"/>
    </location>
</feature>
<dbReference type="PANTHER" id="PTHR33919">
    <property type="entry name" value="OS09G0127700 PROTEIN"/>
    <property type="match status" value="1"/>
</dbReference>
<gene>
    <name evidence="3" type="ORF">LLUT_LOCUS15624</name>
</gene>
<evidence type="ECO:0000256" key="2">
    <source>
        <dbReference type="SAM" id="SignalP"/>
    </source>
</evidence>
<keyword evidence="2" id="KW-0732">Signal</keyword>
<evidence type="ECO:0000313" key="4">
    <source>
        <dbReference type="Proteomes" id="UP001497480"/>
    </source>
</evidence>
<evidence type="ECO:0000313" key="3">
    <source>
        <dbReference type="EMBL" id="CAL0314564.1"/>
    </source>
</evidence>
<name>A0AAV1WZV1_LUPLU</name>
<dbReference type="AlphaFoldDB" id="A0AAV1WZV1"/>
<organism evidence="3 4">
    <name type="scientific">Lupinus luteus</name>
    <name type="common">European yellow lupine</name>
    <dbReference type="NCBI Taxonomy" id="3873"/>
    <lineage>
        <taxon>Eukaryota</taxon>
        <taxon>Viridiplantae</taxon>
        <taxon>Streptophyta</taxon>
        <taxon>Embryophyta</taxon>
        <taxon>Tracheophyta</taxon>
        <taxon>Spermatophyta</taxon>
        <taxon>Magnoliopsida</taxon>
        <taxon>eudicotyledons</taxon>
        <taxon>Gunneridae</taxon>
        <taxon>Pentapetalae</taxon>
        <taxon>rosids</taxon>
        <taxon>fabids</taxon>
        <taxon>Fabales</taxon>
        <taxon>Fabaceae</taxon>
        <taxon>Papilionoideae</taxon>
        <taxon>50 kb inversion clade</taxon>
        <taxon>genistoids sensu lato</taxon>
        <taxon>core genistoids</taxon>
        <taxon>Genisteae</taxon>
        <taxon>Lupinus</taxon>
    </lineage>
</organism>
<keyword evidence="4" id="KW-1185">Reference proteome</keyword>
<evidence type="ECO:0000256" key="1">
    <source>
        <dbReference type="SAM" id="MobiDB-lite"/>
    </source>
</evidence>
<feature type="signal peptide" evidence="2">
    <location>
        <begin position="1"/>
        <end position="24"/>
    </location>
</feature>
<comment type="caution">
    <text evidence="3">The sequence shown here is derived from an EMBL/GenBank/DDBJ whole genome shotgun (WGS) entry which is preliminary data.</text>
</comment>
<reference evidence="3 4" key="1">
    <citation type="submission" date="2024-03" db="EMBL/GenBank/DDBJ databases">
        <authorList>
            <person name="Martinez-Hernandez J."/>
        </authorList>
    </citation>
    <scope>NUCLEOTIDE SEQUENCE [LARGE SCALE GENOMIC DNA]</scope>
</reference>
<dbReference type="EMBL" id="CAXHTB010000010">
    <property type="protein sequence ID" value="CAL0314564.1"/>
    <property type="molecule type" value="Genomic_DNA"/>
</dbReference>
<protein>
    <submittedName>
        <fullName evidence="3">Uncharacterized protein</fullName>
    </submittedName>
</protein>
<feature type="chain" id="PRO_5043875282" evidence="2">
    <location>
        <begin position="25"/>
        <end position="108"/>
    </location>
</feature>